<dbReference type="Pfam" id="PF13628">
    <property type="entry name" value="DUF4142"/>
    <property type="match status" value="1"/>
</dbReference>
<gene>
    <name evidence="3" type="ORF">IGX34_15790</name>
</gene>
<reference evidence="3 4" key="1">
    <citation type="submission" date="2020-09" db="EMBL/GenBank/DDBJ databases">
        <title>Dyella sp. 7MK23 isolated from forest soil.</title>
        <authorList>
            <person name="Fu J."/>
        </authorList>
    </citation>
    <scope>NUCLEOTIDE SEQUENCE [LARGE SCALE GENOMIC DNA]</scope>
    <source>
        <strain evidence="3 4">7MK23</strain>
    </source>
</reference>
<dbReference type="Proteomes" id="UP000651010">
    <property type="component" value="Unassembled WGS sequence"/>
</dbReference>
<evidence type="ECO:0000256" key="1">
    <source>
        <dbReference type="SAM" id="SignalP"/>
    </source>
</evidence>
<dbReference type="Gene3D" id="1.20.1260.10">
    <property type="match status" value="1"/>
</dbReference>
<name>A0ABR9GCS5_9GAMM</name>
<dbReference type="PANTHER" id="PTHR38593:SF1">
    <property type="entry name" value="BLR2558 PROTEIN"/>
    <property type="match status" value="1"/>
</dbReference>
<feature type="domain" description="DUF4142" evidence="2">
    <location>
        <begin position="37"/>
        <end position="171"/>
    </location>
</feature>
<evidence type="ECO:0000259" key="2">
    <source>
        <dbReference type="Pfam" id="PF13628"/>
    </source>
</evidence>
<dbReference type="EMBL" id="JACZZA010000010">
    <property type="protein sequence ID" value="MBE1161845.1"/>
    <property type="molecule type" value="Genomic_DNA"/>
</dbReference>
<protein>
    <submittedName>
        <fullName evidence="3">DUF4142 domain-containing protein</fullName>
    </submittedName>
</protein>
<keyword evidence="4" id="KW-1185">Reference proteome</keyword>
<dbReference type="InterPro" id="IPR025419">
    <property type="entry name" value="DUF4142"/>
</dbReference>
<dbReference type="RefSeq" id="WP_192556689.1">
    <property type="nucleotide sequence ID" value="NZ_JACZZA010000010.1"/>
</dbReference>
<proteinExistence type="predicted"/>
<comment type="caution">
    <text evidence="3">The sequence shown here is derived from an EMBL/GenBank/DDBJ whole genome shotgun (WGS) entry which is preliminary data.</text>
</comment>
<evidence type="ECO:0000313" key="4">
    <source>
        <dbReference type="Proteomes" id="UP000651010"/>
    </source>
</evidence>
<organism evidence="3 4">
    <name type="scientific">Dyella acidiphila</name>
    <dbReference type="NCBI Taxonomy" id="2775866"/>
    <lineage>
        <taxon>Bacteria</taxon>
        <taxon>Pseudomonadati</taxon>
        <taxon>Pseudomonadota</taxon>
        <taxon>Gammaproteobacteria</taxon>
        <taxon>Lysobacterales</taxon>
        <taxon>Rhodanobacteraceae</taxon>
        <taxon>Dyella</taxon>
    </lineage>
</organism>
<evidence type="ECO:0000313" key="3">
    <source>
        <dbReference type="EMBL" id="MBE1161845.1"/>
    </source>
</evidence>
<dbReference type="PANTHER" id="PTHR38593">
    <property type="entry name" value="BLR2558 PROTEIN"/>
    <property type="match status" value="1"/>
</dbReference>
<feature type="chain" id="PRO_5047170593" evidence="1">
    <location>
        <begin position="28"/>
        <end position="171"/>
    </location>
</feature>
<keyword evidence="1" id="KW-0732">Signal</keyword>
<dbReference type="InterPro" id="IPR012347">
    <property type="entry name" value="Ferritin-like"/>
</dbReference>
<accession>A0ABR9GCS5</accession>
<sequence length="171" mass="17764">MISLSKQVAMLSLAGAMAFSGALYAQADSAAMAAGGDAQFVVKASAAGDTEVIASRLAAANAQSAKVKTFAATMVRDHTAANDKLRTIAQKNGFTMAGAATVEQQPDLMKLQSLHGADFDKAYTAMMQKDHQDAVALFNNESSSGQNAALKTFAAQTLPTLQHHLSMAQAL</sequence>
<feature type="signal peptide" evidence="1">
    <location>
        <begin position="1"/>
        <end position="27"/>
    </location>
</feature>